<evidence type="ECO:0008006" key="4">
    <source>
        <dbReference type="Google" id="ProtNLM"/>
    </source>
</evidence>
<dbReference type="Proteomes" id="UP000030742">
    <property type="component" value="Unassembled WGS sequence"/>
</dbReference>
<sequence>MAPIRLICLCALVFLCLQTGSGVLLTFSSVLDIVKAAKDIGIALVKAWDLVDQNIDFSEVPIPILHKTENKLFGRIERINNRLDDLAARVDTIDKSEFFNRLNLGIPSVGIKELFYSIPSKGTQSMTTILHTLPERVRLELRLNDLLDYLTRMDANYRRMQKYGNEQKDYERVTLEDFARSVISHDPSSVVNLVERIHAFVVPKGKGITNSGLFQLLGSNMQTDNLVVTVGRARHSILRDRTKPHYL</sequence>
<dbReference type="EMBL" id="KB631763">
    <property type="protein sequence ID" value="ERL85943.1"/>
    <property type="molecule type" value="Genomic_DNA"/>
</dbReference>
<feature type="signal peptide" evidence="1">
    <location>
        <begin position="1"/>
        <end position="22"/>
    </location>
</feature>
<feature type="chain" id="PRO_5004655846" description="Prolyl 4-hydroxylase alpha-subunit N-terminal domain-containing protein" evidence="1">
    <location>
        <begin position="23"/>
        <end position="247"/>
    </location>
</feature>
<name>U4U0Y7_DENPD</name>
<organism evidence="2 3">
    <name type="scientific">Dendroctonus ponderosae</name>
    <name type="common">Mountain pine beetle</name>
    <dbReference type="NCBI Taxonomy" id="77166"/>
    <lineage>
        <taxon>Eukaryota</taxon>
        <taxon>Metazoa</taxon>
        <taxon>Ecdysozoa</taxon>
        <taxon>Arthropoda</taxon>
        <taxon>Hexapoda</taxon>
        <taxon>Insecta</taxon>
        <taxon>Pterygota</taxon>
        <taxon>Neoptera</taxon>
        <taxon>Endopterygota</taxon>
        <taxon>Coleoptera</taxon>
        <taxon>Polyphaga</taxon>
        <taxon>Cucujiformia</taxon>
        <taxon>Curculionidae</taxon>
        <taxon>Scolytinae</taxon>
        <taxon>Dendroctonus</taxon>
    </lineage>
</organism>
<evidence type="ECO:0000313" key="2">
    <source>
        <dbReference type="EMBL" id="ERL85943.1"/>
    </source>
</evidence>
<evidence type="ECO:0000256" key="1">
    <source>
        <dbReference type="SAM" id="SignalP"/>
    </source>
</evidence>
<accession>U4U0Y7</accession>
<gene>
    <name evidence="2" type="ORF">D910_03358</name>
</gene>
<evidence type="ECO:0000313" key="3">
    <source>
        <dbReference type="Proteomes" id="UP000030742"/>
    </source>
</evidence>
<keyword evidence="1" id="KW-0732">Signal</keyword>
<protein>
    <recommendedName>
        <fullName evidence="4">Prolyl 4-hydroxylase alpha-subunit N-terminal domain-containing protein</fullName>
    </recommendedName>
</protein>
<reference evidence="2 3" key="1">
    <citation type="journal article" date="2013" name="Genome Biol.">
        <title>Draft genome of the mountain pine beetle, Dendroctonus ponderosae Hopkins, a major forest pest.</title>
        <authorList>
            <person name="Keeling C.I."/>
            <person name="Yuen M.M."/>
            <person name="Liao N.Y."/>
            <person name="Docking T.R."/>
            <person name="Chan S.K."/>
            <person name="Taylor G.A."/>
            <person name="Palmquist D.L."/>
            <person name="Jackman S.D."/>
            <person name="Nguyen A."/>
            <person name="Li M."/>
            <person name="Henderson H."/>
            <person name="Janes J.K."/>
            <person name="Zhao Y."/>
            <person name="Pandoh P."/>
            <person name="Moore R."/>
            <person name="Sperling F.A."/>
            <person name="Huber D.P."/>
            <person name="Birol I."/>
            <person name="Jones S.J."/>
            <person name="Bohlmann J."/>
        </authorList>
    </citation>
    <scope>NUCLEOTIDE SEQUENCE</scope>
</reference>
<proteinExistence type="predicted"/>
<dbReference type="AlphaFoldDB" id="U4U0Y7"/>